<organism evidence="2 3">
    <name type="scientific">Dyadobacter chenwenxiniae</name>
    <dbReference type="NCBI Taxonomy" id="2906456"/>
    <lineage>
        <taxon>Bacteria</taxon>
        <taxon>Pseudomonadati</taxon>
        <taxon>Bacteroidota</taxon>
        <taxon>Cytophagia</taxon>
        <taxon>Cytophagales</taxon>
        <taxon>Spirosomataceae</taxon>
        <taxon>Dyadobacter</taxon>
    </lineage>
</organism>
<keyword evidence="1" id="KW-0472">Membrane</keyword>
<accession>A0A9X1TF68</accession>
<dbReference type="RefSeq" id="WP_234602293.1">
    <property type="nucleotide sequence ID" value="NZ_CP094997.1"/>
</dbReference>
<dbReference type="AlphaFoldDB" id="A0A9X1TF68"/>
<protein>
    <submittedName>
        <fullName evidence="2">Uncharacterized protein</fullName>
    </submittedName>
</protein>
<keyword evidence="1" id="KW-1133">Transmembrane helix</keyword>
<gene>
    <name evidence="2" type="ORF">LXM26_12585</name>
</gene>
<evidence type="ECO:0000313" key="2">
    <source>
        <dbReference type="EMBL" id="MCF0062334.1"/>
    </source>
</evidence>
<keyword evidence="1" id="KW-0812">Transmembrane</keyword>
<evidence type="ECO:0000313" key="3">
    <source>
        <dbReference type="Proteomes" id="UP001139000"/>
    </source>
</evidence>
<sequence length="100" mass="10764">MTLKPSTLIIISTLTIGTVAGICMGIVRQRNILSLPSAPACDAEKAVHCKYMYDEMAQKLVAYSPTEKCAADRESFSFKVGSRILEVTKGAQSAPEIIAL</sequence>
<feature type="transmembrane region" description="Helical" evidence="1">
    <location>
        <begin position="6"/>
        <end position="27"/>
    </location>
</feature>
<proteinExistence type="predicted"/>
<reference evidence="2" key="1">
    <citation type="submission" date="2021-12" db="EMBL/GenBank/DDBJ databases">
        <title>Novel species in genus Dyadobacter.</title>
        <authorList>
            <person name="Ma C."/>
        </authorList>
    </citation>
    <scope>NUCLEOTIDE SEQUENCE</scope>
    <source>
        <strain evidence="2">LJ419</strain>
    </source>
</reference>
<dbReference type="Proteomes" id="UP001139000">
    <property type="component" value="Unassembled WGS sequence"/>
</dbReference>
<evidence type="ECO:0000256" key="1">
    <source>
        <dbReference type="SAM" id="Phobius"/>
    </source>
</evidence>
<keyword evidence="3" id="KW-1185">Reference proteome</keyword>
<dbReference type="EMBL" id="JAJTTC010000002">
    <property type="protein sequence ID" value="MCF0062334.1"/>
    <property type="molecule type" value="Genomic_DNA"/>
</dbReference>
<name>A0A9X1TF68_9BACT</name>
<comment type="caution">
    <text evidence="2">The sequence shown here is derived from an EMBL/GenBank/DDBJ whole genome shotgun (WGS) entry which is preliminary data.</text>
</comment>